<dbReference type="GO" id="GO:0016829">
    <property type="term" value="F:lyase activity"/>
    <property type="evidence" value="ECO:0007669"/>
    <property type="project" value="UniProtKB-KW"/>
</dbReference>
<name>A0A2T5IIX8_9LACT</name>
<protein>
    <recommendedName>
        <fullName evidence="4">C-deglycosylation enzyme beta subunit</fullName>
    </recommendedName>
</protein>
<evidence type="ECO:0000256" key="2">
    <source>
        <dbReference type="ARBA" id="ARBA00023277"/>
    </source>
</evidence>
<comment type="similarity">
    <text evidence="3">Belongs to the C-glycoside deglycosidase beta subunit family.</text>
</comment>
<dbReference type="Proteomes" id="UP000244161">
    <property type="component" value="Unassembled WGS sequence"/>
</dbReference>
<dbReference type="OrthoDB" id="1956341at2"/>
<evidence type="ECO:0000256" key="4">
    <source>
        <dbReference type="ARBA" id="ARBA00047208"/>
    </source>
</evidence>
<dbReference type="RefSeq" id="WP_108032988.1">
    <property type="nucleotide sequence ID" value="NZ_QAOM01000012.1"/>
</dbReference>
<organism evidence="6 7">
    <name type="scientific">Trichococcus patagoniensis</name>
    <dbReference type="NCBI Taxonomy" id="382641"/>
    <lineage>
        <taxon>Bacteria</taxon>
        <taxon>Bacillati</taxon>
        <taxon>Bacillota</taxon>
        <taxon>Bacilli</taxon>
        <taxon>Lactobacillales</taxon>
        <taxon>Carnobacteriaceae</taxon>
        <taxon>Trichococcus</taxon>
    </lineage>
</organism>
<evidence type="ECO:0000259" key="5">
    <source>
        <dbReference type="Pfam" id="PF19906"/>
    </source>
</evidence>
<keyword evidence="1" id="KW-0456">Lyase</keyword>
<reference evidence="6 7" key="1">
    <citation type="submission" date="2018-04" db="EMBL/GenBank/DDBJ databases">
        <title>Genomic Encyclopedia of Archaeal and Bacterial Type Strains, Phase II (KMG-II): from individual species to whole genera.</title>
        <authorList>
            <person name="Goeker M."/>
        </authorList>
    </citation>
    <scope>NUCLEOTIDE SEQUENCE [LARGE SCALE GENOMIC DNA]</scope>
    <source>
        <strain evidence="6 7">DSM 18806</strain>
    </source>
</reference>
<sequence length="135" mass="15730">MLEKECIQSRGFKNTVVDQEVIGFHFDIRLMYYRGLWLSQLRPIHIKVDGEAVRLEDISWEINGKLYKQDELKEIGDIQWNVLEPASIHVNVLGGLTTGYHDIEIDHRFSSSYMPPNMDEVLSYGNHKRKLLLVS</sequence>
<accession>A0A2T5IIX8</accession>
<comment type="caution">
    <text evidence="6">The sequence shown here is derived from an EMBL/GenBank/DDBJ whole genome shotgun (WGS) entry which is preliminary data.</text>
</comment>
<keyword evidence="2" id="KW-0119">Carbohydrate metabolism</keyword>
<feature type="domain" description="C-glycoside deglycosidase beta subunit" evidence="5">
    <location>
        <begin position="2"/>
        <end position="113"/>
    </location>
</feature>
<evidence type="ECO:0000313" key="6">
    <source>
        <dbReference type="EMBL" id="PTQ83784.1"/>
    </source>
</evidence>
<dbReference type="Pfam" id="PF19906">
    <property type="entry name" value="CGDB"/>
    <property type="match status" value="1"/>
</dbReference>
<dbReference type="InterPro" id="IPR045959">
    <property type="entry name" value="CGDB"/>
</dbReference>
<evidence type="ECO:0000256" key="1">
    <source>
        <dbReference type="ARBA" id="ARBA00023239"/>
    </source>
</evidence>
<gene>
    <name evidence="6" type="ORF">C8U37_11253</name>
</gene>
<dbReference type="AlphaFoldDB" id="A0A2T5IIX8"/>
<proteinExistence type="inferred from homology"/>
<evidence type="ECO:0000256" key="3">
    <source>
        <dbReference type="ARBA" id="ARBA00046336"/>
    </source>
</evidence>
<dbReference type="EMBL" id="QAOM01000012">
    <property type="protein sequence ID" value="PTQ83784.1"/>
    <property type="molecule type" value="Genomic_DNA"/>
</dbReference>
<keyword evidence="7" id="KW-1185">Reference proteome</keyword>
<evidence type="ECO:0000313" key="7">
    <source>
        <dbReference type="Proteomes" id="UP000244161"/>
    </source>
</evidence>